<sequence>MLNETMGWEDTSVLGDAPESVPQGGPYKSGSNILGNNSHPDDKEENQGDPDWENIVDGIKEPGHFTIEVDDSENTEPIQSNLESFLTPFESLIPSEDNTVFQMADITELAESIRVFGLLQPLNVIHAGDGTYIINQGHRRYEAIKLLRERGYNIFPDGIMCVSSKTKIGDLDATIQLYEGNIHNRNLSKEEYFRSIRELYYLYQKRVETNPSFAKCKLIELLEQKLGIAKRQARKYFDLIDTPASDSWLQNAFLKGDIPVDRASIIAHLDDNSKLALKEIYERDGKIPDKVLDTFRKKKGSNELTAPGSDGGTDGPAGPSRESSIPMGKDANQEQTSPVPDDKQNTPGKAARDSKGAFDPKGFMDNSLSEDLDMENEYLAQVGKYRESMSPEEYDPDYAGSFDGENEYIGNLDEIGDDLSGFMPAPEFQAKVKNDVPIWKEDMNGGTCSNIDDPSSALLWFTHIDDRGKMTLDEKVIIDSMVKLLSKFYFSDVEEKGYIDAEMQPYMLRIQEVLNKVLRDVE</sequence>
<dbReference type="InterPro" id="IPR036086">
    <property type="entry name" value="ParB/Sulfiredoxin_sf"/>
</dbReference>
<dbReference type="InterPro" id="IPR050336">
    <property type="entry name" value="Chromosome_partition/occlusion"/>
</dbReference>
<evidence type="ECO:0000259" key="2">
    <source>
        <dbReference type="SMART" id="SM00470"/>
    </source>
</evidence>
<reference evidence="3" key="1">
    <citation type="journal article" date="2021" name="PeerJ">
        <title>Extensive microbial diversity within the chicken gut microbiome revealed by metagenomics and culture.</title>
        <authorList>
            <person name="Gilroy R."/>
            <person name="Ravi A."/>
            <person name="Getino M."/>
            <person name="Pursley I."/>
            <person name="Horton D.L."/>
            <person name="Alikhan N.F."/>
            <person name="Baker D."/>
            <person name="Gharbi K."/>
            <person name="Hall N."/>
            <person name="Watson M."/>
            <person name="Adriaenssens E.M."/>
            <person name="Foster-Nyarko E."/>
            <person name="Jarju S."/>
            <person name="Secka A."/>
            <person name="Antonio M."/>
            <person name="Oren A."/>
            <person name="Chaudhuri R.R."/>
            <person name="La Ragione R."/>
            <person name="Hildebrand F."/>
            <person name="Pallen M.J."/>
        </authorList>
    </citation>
    <scope>NUCLEOTIDE SEQUENCE</scope>
    <source>
        <strain evidence="3">ChiSjej1B19-5720</strain>
    </source>
</reference>
<dbReference type="Proteomes" id="UP000823842">
    <property type="component" value="Unassembled WGS sequence"/>
</dbReference>
<dbReference type="EMBL" id="DWYZ01000073">
    <property type="protein sequence ID" value="HJB27821.1"/>
    <property type="molecule type" value="Genomic_DNA"/>
</dbReference>
<proteinExistence type="predicted"/>
<gene>
    <name evidence="3" type="ORF">IAA06_03395</name>
</gene>
<dbReference type="SUPFAM" id="SSF110849">
    <property type="entry name" value="ParB/Sulfiredoxin"/>
    <property type="match status" value="1"/>
</dbReference>
<dbReference type="InterPro" id="IPR003115">
    <property type="entry name" value="ParB_N"/>
</dbReference>
<name>A0A9D2LRG2_9FIRM</name>
<dbReference type="GO" id="GO:0005694">
    <property type="term" value="C:chromosome"/>
    <property type="evidence" value="ECO:0007669"/>
    <property type="project" value="TreeGrafter"/>
</dbReference>
<organism evidence="3 4">
    <name type="scientific">Candidatus Blautia faecavium</name>
    <dbReference type="NCBI Taxonomy" id="2838487"/>
    <lineage>
        <taxon>Bacteria</taxon>
        <taxon>Bacillati</taxon>
        <taxon>Bacillota</taxon>
        <taxon>Clostridia</taxon>
        <taxon>Lachnospirales</taxon>
        <taxon>Lachnospiraceae</taxon>
        <taxon>Blautia</taxon>
    </lineage>
</organism>
<feature type="compositionally biased region" description="Polar residues" evidence="1">
    <location>
        <begin position="29"/>
        <end position="38"/>
    </location>
</feature>
<evidence type="ECO:0000313" key="4">
    <source>
        <dbReference type="Proteomes" id="UP000823842"/>
    </source>
</evidence>
<feature type="domain" description="ParB-like N-terminal" evidence="2">
    <location>
        <begin position="85"/>
        <end position="181"/>
    </location>
</feature>
<dbReference type="AlphaFoldDB" id="A0A9D2LRG2"/>
<feature type="region of interest" description="Disordered" evidence="1">
    <location>
        <begin position="299"/>
        <end position="369"/>
    </location>
</feature>
<dbReference type="GO" id="GO:0007059">
    <property type="term" value="P:chromosome segregation"/>
    <property type="evidence" value="ECO:0007669"/>
    <property type="project" value="TreeGrafter"/>
</dbReference>
<protein>
    <submittedName>
        <fullName evidence="3">ParB N-terminal domain-containing protein</fullName>
    </submittedName>
</protein>
<dbReference type="PANTHER" id="PTHR33375">
    <property type="entry name" value="CHROMOSOME-PARTITIONING PROTEIN PARB-RELATED"/>
    <property type="match status" value="1"/>
</dbReference>
<dbReference type="SMART" id="SM00470">
    <property type="entry name" value="ParB"/>
    <property type="match status" value="1"/>
</dbReference>
<feature type="region of interest" description="Disordered" evidence="1">
    <location>
        <begin position="1"/>
        <end position="51"/>
    </location>
</feature>
<accession>A0A9D2LRG2</accession>
<comment type="caution">
    <text evidence="3">The sequence shown here is derived from an EMBL/GenBank/DDBJ whole genome shotgun (WGS) entry which is preliminary data.</text>
</comment>
<reference evidence="3" key="2">
    <citation type="submission" date="2021-04" db="EMBL/GenBank/DDBJ databases">
        <authorList>
            <person name="Gilroy R."/>
        </authorList>
    </citation>
    <scope>NUCLEOTIDE SEQUENCE</scope>
    <source>
        <strain evidence="3">ChiSjej1B19-5720</strain>
    </source>
</reference>
<evidence type="ECO:0000256" key="1">
    <source>
        <dbReference type="SAM" id="MobiDB-lite"/>
    </source>
</evidence>
<dbReference type="Gene3D" id="3.90.1530.30">
    <property type="match status" value="1"/>
</dbReference>
<dbReference type="PANTHER" id="PTHR33375:SF1">
    <property type="entry name" value="CHROMOSOME-PARTITIONING PROTEIN PARB-RELATED"/>
    <property type="match status" value="1"/>
</dbReference>
<dbReference type="Pfam" id="PF02195">
    <property type="entry name" value="ParB_N"/>
    <property type="match status" value="1"/>
</dbReference>
<evidence type="ECO:0000313" key="3">
    <source>
        <dbReference type="EMBL" id="HJB27821.1"/>
    </source>
</evidence>
<feature type="compositionally biased region" description="Basic and acidic residues" evidence="1">
    <location>
        <begin position="340"/>
        <end position="358"/>
    </location>
</feature>